<evidence type="ECO:0000256" key="5">
    <source>
        <dbReference type="ARBA" id="ARBA00023136"/>
    </source>
</evidence>
<sequence>MGPTQRCLLCLKVELFIFNLIFWLGGCGALGVGLWLALSQGRFSALSLSLPSLGVAGLVMAAGAVVMAVGFLGCLGAATEQRCLLLTFFIVLLTVVLLELSGGLAFYACRGQFDRYAQDDLKSGLRRYGAPGEPALTQAWDTVQTEFRCCGVQNYTDWFEVRNGTGVPESCCLEHGAPCSGLGATWWKEPCYEKVKSWVAENVWAMGIFAACIAVVQVLGLVSSMLMYCQVLKVEKYYH</sequence>
<dbReference type="OrthoDB" id="432835at2759"/>
<keyword evidence="9" id="KW-1185">Reference proteome</keyword>
<dbReference type="PRINTS" id="PR00259">
    <property type="entry name" value="TMFOUR"/>
</dbReference>
<dbReference type="PROSITE" id="PS51257">
    <property type="entry name" value="PROKAR_LIPOPROTEIN"/>
    <property type="match status" value="1"/>
</dbReference>
<dbReference type="PANTHER" id="PTHR19282:SF377">
    <property type="entry name" value="TETRASPANIN"/>
    <property type="match status" value="1"/>
</dbReference>
<dbReference type="KEGG" id="cpic:101938404"/>
<evidence type="ECO:0000256" key="4">
    <source>
        <dbReference type="ARBA" id="ARBA00022989"/>
    </source>
</evidence>
<protein>
    <recommendedName>
        <fullName evidence="7">Tetraspanin</fullName>
    </recommendedName>
</protein>
<reference evidence="8" key="1">
    <citation type="submission" date="2025-05" db="UniProtKB">
        <authorList>
            <consortium name="Ensembl"/>
        </authorList>
    </citation>
    <scope>IDENTIFICATION</scope>
</reference>
<proteinExistence type="inferred from homology"/>
<dbReference type="InterPro" id="IPR000301">
    <property type="entry name" value="Tetraspanin_animals"/>
</dbReference>
<dbReference type="PROSITE" id="PS00421">
    <property type="entry name" value="TM4_1"/>
    <property type="match status" value="1"/>
</dbReference>
<dbReference type="GeneTree" id="ENSGT00940000165851"/>
<feature type="transmembrane region" description="Helical" evidence="7">
    <location>
        <begin position="15"/>
        <end position="38"/>
    </location>
</feature>
<name>A0A8C3FHJ1_CHRPI</name>
<dbReference type="Gene3D" id="1.10.1450.10">
    <property type="entry name" value="Tetraspanin"/>
    <property type="match status" value="1"/>
</dbReference>
<dbReference type="InterPro" id="IPR018503">
    <property type="entry name" value="Tetraspanin_CS"/>
</dbReference>
<dbReference type="Ensembl" id="ENSCPBT00000010219.1">
    <property type="protein sequence ID" value="ENSCPBP00000008511.1"/>
    <property type="gene ID" value="ENSCPBG00000006631.1"/>
</dbReference>
<evidence type="ECO:0000256" key="7">
    <source>
        <dbReference type="RuleBase" id="RU361218"/>
    </source>
</evidence>
<dbReference type="Ensembl" id="ENSCPBT00000010222.1">
    <property type="protein sequence ID" value="ENSCPBP00000008515.1"/>
    <property type="gene ID" value="ENSCPBG00000006631.1"/>
</dbReference>
<evidence type="ECO:0000313" key="9">
    <source>
        <dbReference type="Proteomes" id="UP000694380"/>
    </source>
</evidence>
<feature type="transmembrane region" description="Helical" evidence="7">
    <location>
        <begin position="50"/>
        <end position="78"/>
    </location>
</feature>
<dbReference type="PIRSF" id="PIRSF002419">
    <property type="entry name" value="Tetraspanin"/>
    <property type="match status" value="1"/>
</dbReference>
<dbReference type="AlphaFoldDB" id="A0A8C3FHJ1"/>
<feature type="transmembrane region" description="Helical" evidence="7">
    <location>
        <begin position="84"/>
        <end position="108"/>
    </location>
</feature>
<keyword evidence="4 7" id="KW-1133">Transmembrane helix</keyword>
<accession>A0A8C3FHJ1</accession>
<evidence type="ECO:0000256" key="2">
    <source>
        <dbReference type="ARBA" id="ARBA00006840"/>
    </source>
</evidence>
<evidence type="ECO:0000256" key="3">
    <source>
        <dbReference type="ARBA" id="ARBA00022692"/>
    </source>
</evidence>
<dbReference type="Proteomes" id="UP000694380">
    <property type="component" value="Unplaced"/>
</dbReference>
<keyword evidence="3 7" id="KW-0812">Transmembrane</keyword>
<evidence type="ECO:0000313" key="8">
    <source>
        <dbReference type="Ensembl" id="ENSCPBP00000008511.1"/>
    </source>
</evidence>
<evidence type="ECO:0000256" key="6">
    <source>
        <dbReference type="PIRSR" id="PIRSR002419-1"/>
    </source>
</evidence>
<dbReference type="SUPFAM" id="SSF48652">
    <property type="entry name" value="Tetraspanin"/>
    <property type="match status" value="1"/>
</dbReference>
<dbReference type="OMA" id="QMYCQIL"/>
<evidence type="ECO:0000256" key="1">
    <source>
        <dbReference type="ARBA" id="ARBA00004141"/>
    </source>
</evidence>
<dbReference type="InterPro" id="IPR018499">
    <property type="entry name" value="Tetraspanin/Peripherin"/>
</dbReference>
<feature type="disulfide bond" evidence="6">
    <location>
        <begin position="150"/>
        <end position="172"/>
    </location>
</feature>
<dbReference type="GO" id="GO:0005886">
    <property type="term" value="C:plasma membrane"/>
    <property type="evidence" value="ECO:0007669"/>
    <property type="project" value="TreeGrafter"/>
</dbReference>
<keyword evidence="6" id="KW-1015">Disulfide bond</keyword>
<dbReference type="InterPro" id="IPR008952">
    <property type="entry name" value="Tetraspanin_EC2_sf"/>
</dbReference>
<dbReference type="CDD" id="cd03165">
    <property type="entry name" value="NET-5_like_LEL"/>
    <property type="match status" value="1"/>
</dbReference>
<feature type="transmembrane region" description="Helical" evidence="7">
    <location>
        <begin position="203"/>
        <end position="228"/>
    </location>
</feature>
<keyword evidence="5 7" id="KW-0472">Membrane</keyword>
<dbReference type="Pfam" id="PF00335">
    <property type="entry name" value="Tetraspanin"/>
    <property type="match status" value="1"/>
</dbReference>
<comment type="similarity">
    <text evidence="2 7">Belongs to the tetraspanin (TM4SF) family.</text>
</comment>
<organism evidence="8 9">
    <name type="scientific">Chrysemys picta bellii</name>
    <name type="common">Western painted turtle</name>
    <name type="synonym">Emys bellii</name>
    <dbReference type="NCBI Taxonomy" id="8478"/>
    <lineage>
        <taxon>Eukaryota</taxon>
        <taxon>Metazoa</taxon>
        <taxon>Chordata</taxon>
        <taxon>Craniata</taxon>
        <taxon>Vertebrata</taxon>
        <taxon>Euteleostomi</taxon>
        <taxon>Archelosauria</taxon>
        <taxon>Testudinata</taxon>
        <taxon>Testudines</taxon>
        <taxon>Cryptodira</taxon>
        <taxon>Durocryptodira</taxon>
        <taxon>Testudinoidea</taxon>
        <taxon>Emydidae</taxon>
        <taxon>Chrysemys</taxon>
    </lineage>
</organism>
<comment type="subcellular location">
    <subcellularLocation>
        <location evidence="1 7">Membrane</location>
        <topology evidence="1 7">Multi-pass membrane protein</topology>
    </subcellularLocation>
</comment>
<dbReference type="PANTHER" id="PTHR19282">
    <property type="entry name" value="TETRASPANIN"/>
    <property type="match status" value="1"/>
</dbReference>